<dbReference type="SUPFAM" id="SSF49785">
    <property type="entry name" value="Galactose-binding domain-like"/>
    <property type="match status" value="2"/>
</dbReference>
<evidence type="ECO:0000256" key="5">
    <source>
        <dbReference type="ARBA" id="ARBA00022824"/>
    </source>
</evidence>
<dbReference type="Gene3D" id="3.20.20.80">
    <property type="entry name" value="Glycosidases"/>
    <property type="match status" value="1"/>
</dbReference>
<protein>
    <submittedName>
        <fullName evidence="12">Malectin domain-containing carbohydrate-binding protein</fullName>
    </submittedName>
</protein>
<keyword evidence="4" id="KW-0732">Signal</keyword>
<keyword evidence="6" id="KW-1133">Transmembrane helix</keyword>
<name>A0ABW3Q5K4_9BACT</name>
<dbReference type="Proteomes" id="UP001597116">
    <property type="component" value="Unassembled WGS sequence"/>
</dbReference>
<sequence>MKLTLLKINQLWLLGGCLSLLAFGLPQTYAESLNRPGRVNPARHAERTFNTIGEQENTHLTNAAKRIMAPYGTVTVQGELKKWHKITLLIEGPSTSETHSSNPFLNYRLNVTFTNGSKKYVVPGYFAADGNAGNTSAGAGTIWKVHFAPDQVGTWSYSISMRSGTNIAVSTDAGTSVATLDGKTGSFTVAASDKTGSDLRAKGRLKYVGAHYLQFSETGEYFLKGGVDSPENFLAYNDFDNTPDNGGRRKSWSPHVQDWRTGDPTWKDGKGKGIIGAINYLANEGLNAFSFLTMNIAGDEKNVFPYASSSDYTRFDCSKLDQWEVVFEHADKLGLYLHFKLQERENCNLLDGGNLGVQRKLYFRELIARFGHHLALNWNVGEENIQTDQQRKDMAAYLNSTDPYQHPIVLHTNIKEHDAVYTPLLGSNSQYVGVSNQSNWDYVYEETLKWVQNSANSGKKWIVANDEQNSMGVACDATYTGDRGTIADNQDGIRKESLWGCLMASGAGVEYYFGNLTGESDLGAEDFRSRAKMWRFNRHALAFFKAYVPLTEVKPMSNVSRGWSLGKEGQLYVVYLPDGGSANLSLSSSGTYTVQWYDPRNGGSLQNGSVRSFSGSGSKSLGNPPSSADQDWVVLIKAEGETVTSSSYRINAGGSGYTTPDGKVYSADNFATGGSTYTRVGDITNTTQDALYQSERNGAFSYNFPLSNGTYTVILHFAEVYATAVNQRKFNVNIEGQRKLTEYDIVAKAGGTWKAVQESFPVAVTDEMLTVDFLNGSINKAKVCAIEIIKGGTAVVTIPFRINSGGSSFITSDGKAFGADSYASRGGTYTRVGDITNTTHDVLYQTERNGTFAYNFPISNGTYTVVLHFAELYATAANQRKFNVDIEGQRKLTEYDIVARAGGAWKAVQESFPVTVTDGVLTISLLDGSVNTAKISAVEVLASATNTAPVLASIGNKTVNEGSVLTVPLSASDADGDAVTITATNLPAFASLSNNVLTFAPGSQASGSYSITVWATDSKQATHQETFTLVVNDVPTAGQAVVSFTLMNADNEQPIKVLTSGEQLNLATLPTRNLNIRVNTSPTTVGSVRMVLSGQQSRTQTETGAPYALFGDSNGSYNNWTPAVGSYSLTATPYTGASASGTAGTALTISFRVINQTSTAKIGFEADAEELPVVYYPNPFHQSFTVKVPARRTGPMPVMIYDGYGRLVYKLADLPEQQHEINPGQELAVGLYVLQIGEGQSARRYKLMKIH</sequence>
<dbReference type="EMBL" id="JBHTLP010000005">
    <property type="protein sequence ID" value="MFD1140997.1"/>
    <property type="molecule type" value="Genomic_DNA"/>
</dbReference>
<reference evidence="13" key="1">
    <citation type="journal article" date="2019" name="Int. J. Syst. Evol. Microbiol.">
        <title>The Global Catalogue of Microorganisms (GCM) 10K type strain sequencing project: providing services to taxonomists for standard genome sequencing and annotation.</title>
        <authorList>
            <consortium name="The Broad Institute Genomics Platform"/>
            <consortium name="The Broad Institute Genome Sequencing Center for Infectious Disease"/>
            <person name="Wu L."/>
            <person name="Ma J."/>
        </authorList>
    </citation>
    <scope>NUCLEOTIDE SEQUENCE [LARGE SCALE GENOMIC DNA]</scope>
    <source>
        <strain evidence="13">CCUG 55608</strain>
    </source>
</reference>
<evidence type="ECO:0000313" key="13">
    <source>
        <dbReference type="Proteomes" id="UP001597116"/>
    </source>
</evidence>
<dbReference type="SMART" id="SM00736">
    <property type="entry name" value="CADG"/>
    <property type="match status" value="1"/>
</dbReference>
<dbReference type="InterPro" id="IPR013783">
    <property type="entry name" value="Ig-like_fold"/>
</dbReference>
<dbReference type="RefSeq" id="WP_265990153.1">
    <property type="nucleotide sequence ID" value="NZ_CP110973.1"/>
</dbReference>
<feature type="domain" description="Dystroglycan-type cadherin-like" evidence="11">
    <location>
        <begin position="949"/>
        <end position="1038"/>
    </location>
</feature>
<feature type="region of interest" description="Disordered" evidence="10">
    <location>
        <begin position="607"/>
        <end position="628"/>
    </location>
</feature>
<evidence type="ECO:0000256" key="3">
    <source>
        <dbReference type="ARBA" id="ARBA00022692"/>
    </source>
</evidence>
<evidence type="ECO:0000256" key="10">
    <source>
        <dbReference type="SAM" id="MobiDB-lite"/>
    </source>
</evidence>
<dbReference type="InterPro" id="IPR015919">
    <property type="entry name" value="Cadherin-like_sf"/>
</dbReference>
<keyword evidence="9" id="KW-0119">Carbohydrate metabolism</keyword>
<evidence type="ECO:0000259" key="11">
    <source>
        <dbReference type="SMART" id="SM00736"/>
    </source>
</evidence>
<evidence type="ECO:0000256" key="8">
    <source>
        <dbReference type="ARBA" id="ARBA00023180"/>
    </source>
</evidence>
<dbReference type="PANTHER" id="PTHR13460">
    <property type="match status" value="1"/>
</dbReference>
<dbReference type="InterPro" id="IPR008979">
    <property type="entry name" value="Galactose-bd-like_sf"/>
</dbReference>
<dbReference type="InterPro" id="IPR021720">
    <property type="entry name" value="Malectin_dom"/>
</dbReference>
<keyword evidence="7" id="KW-0472">Membrane</keyword>
<feature type="compositionally biased region" description="Low complexity" evidence="10">
    <location>
        <begin position="608"/>
        <end position="622"/>
    </location>
</feature>
<comment type="caution">
    <text evidence="12">The sequence shown here is derived from an EMBL/GenBank/DDBJ whole genome shotgun (WGS) entry which is preliminary data.</text>
</comment>
<evidence type="ECO:0000256" key="2">
    <source>
        <dbReference type="ARBA" id="ARBA00009141"/>
    </source>
</evidence>
<keyword evidence="13" id="KW-1185">Reference proteome</keyword>
<comment type="subcellular location">
    <subcellularLocation>
        <location evidence="1">Endoplasmic reticulum membrane</location>
        <topology evidence="1">Single-pass type I membrane protein</topology>
    </subcellularLocation>
</comment>
<dbReference type="InterPro" id="IPR032260">
    <property type="entry name" value="DUF5060"/>
</dbReference>
<evidence type="ECO:0000256" key="9">
    <source>
        <dbReference type="ARBA" id="ARBA00023277"/>
    </source>
</evidence>
<keyword evidence="3" id="KW-0812">Transmembrane</keyword>
<dbReference type="Gene3D" id="2.60.120.430">
    <property type="entry name" value="Galactose-binding lectin"/>
    <property type="match status" value="2"/>
</dbReference>
<dbReference type="Pfam" id="PF11721">
    <property type="entry name" value="Malectin"/>
    <property type="match status" value="2"/>
</dbReference>
<keyword evidence="5" id="KW-0256">Endoplasmic reticulum</keyword>
<dbReference type="Gene3D" id="2.60.40.10">
    <property type="entry name" value="Immunoglobulins"/>
    <property type="match status" value="2"/>
</dbReference>
<evidence type="ECO:0000256" key="7">
    <source>
        <dbReference type="ARBA" id="ARBA00023136"/>
    </source>
</evidence>
<accession>A0ABW3Q5K4</accession>
<evidence type="ECO:0000256" key="1">
    <source>
        <dbReference type="ARBA" id="ARBA00004115"/>
    </source>
</evidence>
<dbReference type="InterPro" id="IPR039155">
    <property type="entry name" value="MLEC"/>
</dbReference>
<dbReference type="PANTHER" id="PTHR13460:SF0">
    <property type="entry name" value="MALECTIN"/>
    <property type="match status" value="1"/>
</dbReference>
<evidence type="ECO:0000256" key="6">
    <source>
        <dbReference type="ARBA" id="ARBA00022989"/>
    </source>
</evidence>
<dbReference type="Pfam" id="PF12904">
    <property type="entry name" value="Collagen_bind_2"/>
    <property type="match status" value="1"/>
</dbReference>
<organism evidence="12 13">
    <name type="scientific">Larkinella insperata</name>
    <dbReference type="NCBI Taxonomy" id="332158"/>
    <lineage>
        <taxon>Bacteria</taxon>
        <taxon>Pseudomonadati</taxon>
        <taxon>Bacteroidota</taxon>
        <taxon>Cytophagia</taxon>
        <taxon>Cytophagales</taxon>
        <taxon>Spirosomataceae</taxon>
        <taxon>Larkinella</taxon>
    </lineage>
</organism>
<evidence type="ECO:0000256" key="4">
    <source>
        <dbReference type="ARBA" id="ARBA00022729"/>
    </source>
</evidence>
<keyword evidence="8" id="KW-0325">Glycoprotein</keyword>
<evidence type="ECO:0000313" key="12">
    <source>
        <dbReference type="EMBL" id="MFD1140997.1"/>
    </source>
</evidence>
<dbReference type="InterPro" id="IPR024749">
    <property type="entry name" value="Collagen-bd_put"/>
</dbReference>
<gene>
    <name evidence="12" type="ORF">ACFQ4C_07750</name>
</gene>
<proteinExistence type="inferred from homology"/>
<dbReference type="Pfam" id="PF16586">
    <property type="entry name" value="DUF5060"/>
    <property type="match status" value="1"/>
</dbReference>
<dbReference type="SUPFAM" id="SSF49313">
    <property type="entry name" value="Cadherin-like"/>
    <property type="match status" value="1"/>
</dbReference>
<dbReference type="Pfam" id="PF05345">
    <property type="entry name" value="He_PIG"/>
    <property type="match status" value="1"/>
</dbReference>
<comment type="similarity">
    <text evidence="2">Belongs to the malectin family.</text>
</comment>
<dbReference type="InterPro" id="IPR006644">
    <property type="entry name" value="Cadg"/>
</dbReference>